<sequence>MFKEISTGAFNDTECTCDCGNKHKLYGGIGYDTISCHSYTPASGEDGTGYYYHSVRCRKCGKISELRTIGQNWYGGPAAARGGRIQ</sequence>
<gene>
    <name evidence="1" type="ORF">Ccl03g_45040</name>
    <name evidence="2" type="ORF">Ccl03g_48490</name>
</gene>
<proteinExistence type="predicted"/>
<dbReference type="AlphaFoldDB" id="A0A829WF69"/>
<dbReference type="Proteomes" id="UP000315200">
    <property type="component" value="Unassembled WGS sequence"/>
</dbReference>
<dbReference type="RefSeq" id="WP_202185213.1">
    <property type="nucleotide sequence ID" value="NZ_BJLB01000001.1"/>
</dbReference>
<evidence type="ECO:0000313" key="1">
    <source>
        <dbReference type="EMBL" id="GEA38791.1"/>
    </source>
</evidence>
<evidence type="ECO:0000313" key="2">
    <source>
        <dbReference type="EMBL" id="GEA39136.1"/>
    </source>
</evidence>
<protein>
    <submittedName>
        <fullName evidence="2">Uncharacterized protein</fullName>
    </submittedName>
</protein>
<accession>A0A829WF69</accession>
<evidence type="ECO:0000313" key="3">
    <source>
        <dbReference type="Proteomes" id="UP000315200"/>
    </source>
</evidence>
<name>A0A829WF69_9FIRM</name>
<comment type="caution">
    <text evidence="2">The sequence shown here is derived from an EMBL/GenBank/DDBJ whole genome shotgun (WGS) entry which is preliminary data.</text>
</comment>
<dbReference type="EMBL" id="BJLB01000001">
    <property type="protein sequence ID" value="GEA39136.1"/>
    <property type="molecule type" value="Genomic_DNA"/>
</dbReference>
<reference evidence="2 3" key="1">
    <citation type="submission" date="2019-06" db="EMBL/GenBank/DDBJ databases">
        <title>Draft genome sequence of [Clostridium] clostridioforme NBRC 113352.</title>
        <authorList>
            <person name="Miura T."/>
            <person name="Furukawa M."/>
            <person name="Shimamura M."/>
            <person name="Ohyama Y."/>
            <person name="Yamazoe A."/>
            <person name="Kawasaki H."/>
        </authorList>
    </citation>
    <scope>NUCLEOTIDE SEQUENCE [LARGE SCALE GENOMIC DNA]</scope>
    <source>
        <strain evidence="2 3">NBRC 113352</strain>
    </source>
</reference>
<dbReference type="EMBL" id="BJLB01000001">
    <property type="protein sequence ID" value="GEA38791.1"/>
    <property type="molecule type" value="Genomic_DNA"/>
</dbReference>
<organism evidence="2 3">
    <name type="scientific">Enterocloster clostridioformis</name>
    <dbReference type="NCBI Taxonomy" id="1531"/>
    <lineage>
        <taxon>Bacteria</taxon>
        <taxon>Bacillati</taxon>
        <taxon>Bacillota</taxon>
        <taxon>Clostridia</taxon>
        <taxon>Lachnospirales</taxon>
        <taxon>Lachnospiraceae</taxon>
        <taxon>Enterocloster</taxon>
    </lineage>
</organism>